<evidence type="ECO:0000313" key="6">
    <source>
        <dbReference type="EMBL" id="PEQ23744.1"/>
    </source>
</evidence>
<comment type="similarity">
    <text evidence="1">Belongs to the bacterial solute-binding protein 1 family.</text>
</comment>
<dbReference type="SUPFAM" id="SSF53850">
    <property type="entry name" value="Periplasmic binding protein-like II"/>
    <property type="match status" value="1"/>
</dbReference>
<dbReference type="eggNOG" id="COG1653">
    <property type="taxonomic scope" value="Bacteria"/>
</dbReference>
<gene>
    <name evidence="6" type="ORF">CH238_12280</name>
    <name evidence="5" type="ORF">CLOLEP_00809</name>
</gene>
<dbReference type="AlphaFoldDB" id="A7VQH9"/>
<evidence type="ECO:0000313" key="5">
    <source>
        <dbReference type="EMBL" id="EDO62390.1"/>
    </source>
</evidence>
<keyword evidence="2" id="KW-0813">Transport</keyword>
<dbReference type="Proteomes" id="UP000003490">
    <property type="component" value="Unassembled WGS sequence"/>
</dbReference>
<dbReference type="Proteomes" id="UP000220611">
    <property type="component" value="Unassembled WGS sequence"/>
</dbReference>
<evidence type="ECO:0000256" key="3">
    <source>
        <dbReference type="SAM" id="MobiDB-lite"/>
    </source>
</evidence>
<feature type="signal peptide" evidence="4">
    <location>
        <begin position="1"/>
        <end position="34"/>
    </location>
</feature>
<dbReference type="PROSITE" id="PS51257">
    <property type="entry name" value="PROKAR_LIPOPROTEIN"/>
    <property type="match status" value="1"/>
</dbReference>
<dbReference type="PANTHER" id="PTHR43649">
    <property type="entry name" value="ARABINOSE-BINDING PROTEIN-RELATED"/>
    <property type="match status" value="1"/>
</dbReference>
<dbReference type="OrthoDB" id="41208at2"/>
<evidence type="ECO:0000256" key="4">
    <source>
        <dbReference type="SAM" id="SignalP"/>
    </source>
</evidence>
<comment type="caution">
    <text evidence="5">The sequence shown here is derived from an EMBL/GenBank/DDBJ whole genome shotgun (WGS) entry which is preliminary data.</text>
</comment>
<reference evidence="5 7" key="2">
    <citation type="submission" date="2007-08" db="EMBL/GenBank/DDBJ databases">
        <authorList>
            <person name="Fulton L."/>
            <person name="Clifton S."/>
            <person name="Fulton B."/>
            <person name="Xu J."/>
            <person name="Minx P."/>
            <person name="Pepin K.H."/>
            <person name="Johnson M."/>
            <person name="Thiruvilangam P."/>
            <person name="Bhonagiri V."/>
            <person name="Nash W.E."/>
            <person name="Wang C."/>
            <person name="Mardis E.R."/>
            <person name="Wilson R.K."/>
        </authorList>
    </citation>
    <scope>NUCLEOTIDE SEQUENCE [LARGE SCALE GENOMIC DNA]</scope>
    <source>
        <strain evidence="5 7">DSM 753</strain>
    </source>
</reference>
<dbReference type="Gene3D" id="3.40.190.10">
    <property type="entry name" value="Periplasmic binding protein-like II"/>
    <property type="match status" value="2"/>
</dbReference>
<feature type="region of interest" description="Disordered" evidence="3">
    <location>
        <begin position="37"/>
        <end position="60"/>
    </location>
</feature>
<keyword evidence="8" id="KW-1185">Reference proteome</keyword>
<proteinExistence type="inferred from homology"/>
<protein>
    <submittedName>
        <fullName evidence="5">ABC transporter, solute-binding protein</fullName>
    </submittedName>
    <submittedName>
        <fullName evidence="6">Carbohydrate ABC transporter substrate-binding protein</fullName>
    </submittedName>
</protein>
<reference evidence="6 8" key="3">
    <citation type="submission" date="2017-07" db="EMBL/GenBank/DDBJ databases">
        <title>Prevalence of linear plasmids in Cutibacterium (Propionibacterium) acnes isolates obtained from prostatic tissue.</title>
        <authorList>
            <person name="Davidsson S."/>
            <person name="Carlsson J."/>
            <person name="Molling P."/>
            <person name="Andren O."/>
            <person name="Andersson S.-O."/>
            <person name="Brzuszkiewicz E."/>
            <person name="Poehlein A."/>
            <person name="Al-Zeer M."/>
            <person name="Brinkmann V."/>
            <person name="Scavenius C."/>
            <person name="Nazipi S."/>
            <person name="Soderquist B."/>
            <person name="Bruggemann H."/>
        </authorList>
    </citation>
    <scope>NUCLEOTIDE SEQUENCE [LARGE SCALE GENOMIC DNA]</scope>
    <source>
        <strain evidence="6 8">DSM 753</strain>
    </source>
</reference>
<sequence length="460" mass="50383">MKSQKNKEVTVMKRKGRLCALILALVLACTGFSACSNGGGESSTSVPESGSSALESGGTDASDEALSIHYLSARGANEGTIQSLQKIADEYQETHPNFNYEVEIISDRSSYLQKLRILASSDELPEWFDSDADSFYAELVGKDAVADVGALYDELGVADDFYTVAKDYQRLSDGFLGLISWQANTEYFWYNKTVFEAAGVTETPKTFDEFFAACDKIKAAGTTPVAMAGGDTWPLLRWAAFVPFRTAGNDFIEKARVGEESFGSDTGMEAAAFVQKAAGYFQEGWSTADSATCVNLVTTGQAAIIYDGTWQLPYFVDENMELKEDIGYFPLPSVSNKDVTSASDYWAHAGIGTAVRKDAMTDEMKNYFSFLFGKYADVCMYDFNTVPSMKPTIRDDLSDLYQEMLDNFGNVNTYAYCWDVRIDAASNEVLGRETPNLALGSITPEEWAAALDEAVKQNVG</sequence>
<dbReference type="PANTHER" id="PTHR43649:SF29">
    <property type="entry name" value="OSMOPROTECTIVE COMPOUNDS-BINDING PROTEIN GGTB"/>
    <property type="match status" value="1"/>
</dbReference>
<organism evidence="5 7">
    <name type="scientific">[Clostridium] leptum DSM 753</name>
    <dbReference type="NCBI Taxonomy" id="428125"/>
    <lineage>
        <taxon>Bacteria</taxon>
        <taxon>Bacillati</taxon>
        <taxon>Bacillota</taxon>
        <taxon>Clostridia</taxon>
        <taxon>Eubacteriales</taxon>
        <taxon>Oscillospiraceae</taxon>
        <taxon>Oscillospiraceae incertae sedis</taxon>
    </lineage>
</organism>
<name>A7VQH9_9FIRM</name>
<dbReference type="EMBL" id="NOXF01000011">
    <property type="protein sequence ID" value="PEQ23744.1"/>
    <property type="molecule type" value="Genomic_DNA"/>
</dbReference>
<accession>A7VQH9</accession>
<keyword evidence="4" id="KW-0732">Signal</keyword>
<evidence type="ECO:0000256" key="1">
    <source>
        <dbReference type="ARBA" id="ARBA00008520"/>
    </source>
</evidence>
<dbReference type="InterPro" id="IPR050490">
    <property type="entry name" value="Bact_solute-bd_prot1"/>
</dbReference>
<reference evidence="5 7" key="1">
    <citation type="submission" date="2007-08" db="EMBL/GenBank/DDBJ databases">
        <title>Draft genome sequence of Clostridium leptum (DSM 753).</title>
        <authorList>
            <person name="Sudarsanam P."/>
            <person name="Ley R."/>
            <person name="Guruge J."/>
            <person name="Turnbaugh P.J."/>
            <person name="Mahowald M."/>
            <person name="Liep D."/>
            <person name="Gordon J."/>
        </authorList>
    </citation>
    <scope>NUCLEOTIDE SEQUENCE [LARGE SCALE GENOMIC DNA]</scope>
    <source>
        <strain evidence="5 7">DSM 753</strain>
    </source>
</reference>
<dbReference type="InterPro" id="IPR006059">
    <property type="entry name" value="SBP"/>
</dbReference>
<dbReference type="Pfam" id="PF01547">
    <property type="entry name" value="SBP_bac_1"/>
    <property type="match status" value="1"/>
</dbReference>
<dbReference type="HOGENOM" id="CLU_031285_12_0_9"/>
<evidence type="ECO:0000256" key="2">
    <source>
        <dbReference type="ARBA" id="ARBA00022448"/>
    </source>
</evidence>
<dbReference type="EMBL" id="ABCB02000015">
    <property type="protein sequence ID" value="EDO62390.1"/>
    <property type="molecule type" value="Genomic_DNA"/>
</dbReference>
<evidence type="ECO:0000313" key="8">
    <source>
        <dbReference type="Proteomes" id="UP000220611"/>
    </source>
</evidence>
<feature type="compositionally biased region" description="Low complexity" evidence="3">
    <location>
        <begin position="42"/>
        <end position="52"/>
    </location>
</feature>
<evidence type="ECO:0000313" key="7">
    <source>
        <dbReference type="Proteomes" id="UP000003490"/>
    </source>
</evidence>
<feature type="chain" id="PRO_5041856747" evidence="4">
    <location>
        <begin position="35"/>
        <end position="460"/>
    </location>
</feature>